<proteinExistence type="predicted"/>
<organism evidence="2 3">
    <name type="scientific">Toxocara canis</name>
    <name type="common">Canine roundworm</name>
    <dbReference type="NCBI Taxonomy" id="6265"/>
    <lineage>
        <taxon>Eukaryota</taxon>
        <taxon>Metazoa</taxon>
        <taxon>Ecdysozoa</taxon>
        <taxon>Nematoda</taxon>
        <taxon>Chromadorea</taxon>
        <taxon>Rhabditida</taxon>
        <taxon>Spirurina</taxon>
        <taxon>Ascaridomorpha</taxon>
        <taxon>Ascaridoidea</taxon>
        <taxon>Toxocaridae</taxon>
        <taxon>Toxocara</taxon>
    </lineage>
</organism>
<dbReference type="WBParaSite" id="TCNE_0000418801-mRNA-1">
    <property type="protein sequence ID" value="TCNE_0000418801-mRNA-1"/>
    <property type="gene ID" value="TCNE_0000418801"/>
</dbReference>
<evidence type="ECO:0000313" key="2">
    <source>
        <dbReference type="Proteomes" id="UP000050794"/>
    </source>
</evidence>
<evidence type="ECO:0000313" key="1">
    <source>
        <dbReference type="EMBL" id="VDM29905.1"/>
    </source>
</evidence>
<dbReference type="AlphaFoldDB" id="A0A183U6R8"/>
<reference evidence="1 2" key="2">
    <citation type="submission" date="2018-11" db="EMBL/GenBank/DDBJ databases">
        <authorList>
            <consortium name="Pathogen Informatics"/>
        </authorList>
    </citation>
    <scope>NUCLEOTIDE SEQUENCE [LARGE SCALE GENOMIC DNA]</scope>
</reference>
<reference evidence="3" key="1">
    <citation type="submission" date="2016-06" db="UniProtKB">
        <authorList>
            <consortium name="WormBaseParasite"/>
        </authorList>
    </citation>
    <scope>IDENTIFICATION</scope>
</reference>
<dbReference type="EMBL" id="UYWY01006568">
    <property type="protein sequence ID" value="VDM29905.1"/>
    <property type="molecule type" value="Genomic_DNA"/>
</dbReference>
<name>A0A183U6R8_TOXCA</name>
<dbReference type="Proteomes" id="UP000050794">
    <property type="component" value="Unassembled WGS sequence"/>
</dbReference>
<evidence type="ECO:0000313" key="3">
    <source>
        <dbReference type="WBParaSite" id="TCNE_0000418801-mRNA-1"/>
    </source>
</evidence>
<keyword evidence="2" id="KW-1185">Reference proteome</keyword>
<accession>A0A183U6R8</accession>
<protein>
    <submittedName>
        <fullName evidence="1 3">Uncharacterized protein</fullName>
    </submittedName>
</protein>
<sequence>MSTEEEESKTKSLDKKNRNTVLKMWLPQPINNSALNIRKKAMKVLSKVLSFLLPESTFNLWPSAGKKGAEEPWVPTDPNEIVNFPEKELASFDRIFPPDSKFIVLRFLHFITVTSMRISEWYMMDE</sequence>
<gene>
    <name evidence="1" type="ORF">TCNE_LOCUS4188</name>
</gene>